<feature type="region of interest" description="Disordered" evidence="1">
    <location>
        <begin position="1"/>
        <end position="21"/>
    </location>
</feature>
<feature type="compositionally biased region" description="Basic residues" evidence="1">
    <location>
        <begin position="46"/>
        <end position="58"/>
    </location>
</feature>
<protein>
    <submittedName>
        <fullName evidence="2">Uncharacterized protein</fullName>
    </submittedName>
</protein>
<organism evidence="2 3">
    <name type="scientific">Myotis davidii</name>
    <name type="common">David's myotis</name>
    <dbReference type="NCBI Taxonomy" id="225400"/>
    <lineage>
        <taxon>Eukaryota</taxon>
        <taxon>Metazoa</taxon>
        <taxon>Chordata</taxon>
        <taxon>Craniata</taxon>
        <taxon>Vertebrata</taxon>
        <taxon>Euteleostomi</taxon>
        <taxon>Mammalia</taxon>
        <taxon>Eutheria</taxon>
        <taxon>Laurasiatheria</taxon>
        <taxon>Chiroptera</taxon>
        <taxon>Yangochiroptera</taxon>
        <taxon>Vespertilionidae</taxon>
        <taxon>Myotis</taxon>
    </lineage>
</organism>
<name>L5LYR7_MYODS</name>
<proteinExistence type="predicted"/>
<dbReference type="EMBL" id="KB106364">
    <property type="protein sequence ID" value="ELK31246.1"/>
    <property type="molecule type" value="Genomic_DNA"/>
</dbReference>
<dbReference type="AlphaFoldDB" id="L5LYR7"/>
<gene>
    <name evidence="2" type="ORF">MDA_GLEAN10025860</name>
</gene>
<accession>L5LYR7</accession>
<evidence type="ECO:0000256" key="1">
    <source>
        <dbReference type="SAM" id="MobiDB-lite"/>
    </source>
</evidence>
<sequence>MTRLEPQKQSVAWSPPGSAPNSYTGIRFISEFKDTATEFQTLRHPRHRGTRFHPRRSVRATEAQLDRASVTQGTRGTRTALGRLFSAVPLRDQEPGDTEDLGH</sequence>
<reference evidence="3" key="1">
    <citation type="journal article" date="2013" name="Science">
        <title>Comparative analysis of bat genomes provides insight into the evolution of flight and immunity.</title>
        <authorList>
            <person name="Zhang G."/>
            <person name="Cowled C."/>
            <person name="Shi Z."/>
            <person name="Huang Z."/>
            <person name="Bishop-Lilly K.A."/>
            <person name="Fang X."/>
            <person name="Wynne J.W."/>
            <person name="Xiong Z."/>
            <person name="Baker M.L."/>
            <person name="Zhao W."/>
            <person name="Tachedjian M."/>
            <person name="Zhu Y."/>
            <person name="Zhou P."/>
            <person name="Jiang X."/>
            <person name="Ng J."/>
            <person name="Yang L."/>
            <person name="Wu L."/>
            <person name="Xiao J."/>
            <person name="Feng Y."/>
            <person name="Chen Y."/>
            <person name="Sun X."/>
            <person name="Zhang Y."/>
            <person name="Marsh G.A."/>
            <person name="Crameri G."/>
            <person name="Broder C.C."/>
            <person name="Frey K.G."/>
            <person name="Wang L.F."/>
            <person name="Wang J."/>
        </authorList>
    </citation>
    <scope>NUCLEOTIDE SEQUENCE [LARGE SCALE GENOMIC DNA]</scope>
</reference>
<evidence type="ECO:0000313" key="3">
    <source>
        <dbReference type="Proteomes" id="UP000010556"/>
    </source>
</evidence>
<keyword evidence="3" id="KW-1185">Reference proteome</keyword>
<evidence type="ECO:0000313" key="2">
    <source>
        <dbReference type="EMBL" id="ELK31246.1"/>
    </source>
</evidence>
<dbReference type="Proteomes" id="UP000010556">
    <property type="component" value="Unassembled WGS sequence"/>
</dbReference>
<feature type="region of interest" description="Disordered" evidence="1">
    <location>
        <begin position="46"/>
        <end position="74"/>
    </location>
</feature>